<dbReference type="AlphaFoldDB" id="A0A927CE34"/>
<dbReference type="Gene3D" id="3.40.50.1820">
    <property type="entry name" value="alpha/beta hydrolase"/>
    <property type="match status" value="1"/>
</dbReference>
<gene>
    <name evidence="1" type="ORF">IDH45_24605</name>
</gene>
<evidence type="ECO:0000313" key="2">
    <source>
        <dbReference type="Proteomes" id="UP000639396"/>
    </source>
</evidence>
<dbReference type="SUPFAM" id="SSF53474">
    <property type="entry name" value="alpha/beta-Hydrolases"/>
    <property type="match status" value="1"/>
</dbReference>
<dbReference type="InterPro" id="IPR000801">
    <property type="entry name" value="Esterase-like"/>
</dbReference>
<dbReference type="PANTHER" id="PTHR48098:SF1">
    <property type="entry name" value="DIACYLGLYCEROL ACYLTRANSFERASE_MYCOLYLTRANSFERASE AG85A"/>
    <property type="match status" value="1"/>
</dbReference>
<dbReference type="InterPro" id="IPR050583">
    <property type="entry name" value="Mycobacterial_A85_antigen"/>
</dbReference>
<organism evidence="1 2">
    <name type="scientific">Paenibacillus oceani</name>
    <dbReference type="NCBI Taxonomy" id="2772510"/>
    <lineage>
        <taxon>Bacteria</taxon>
        <taxon>Bacillati</taxon>
        <taxon>Bacillota</taxon>
        <taxon>Bacilli</taxon>
        <taxon>Bacillales</taxon>
        <taxon>Paenibacillaceae</taxon>
        <taxon>Paenibacillus</taxon>
    </lineage>
</organism>
<reference evidence="1" key="1">
    <citation type="submission" date="2020-09" db="EMBL/GenBank/DDBJ databases">
        <title>A novel bacterium of genus Paenibacillus, isolated from South China Sea.</title>
        <authorList>
            <person name="Huang H."/>
            <person name="Mo K."/>
            <person name="Hu Y."/>
        </authorList>
    </citation>
    <scope>NUCLEOTIDE SEQUENCE</scope>
    <source>
        <strain evidence="1">IB182363</strain>
    </source>
</reference>
<protein>
    <submittedName>
        <fullName evidence="1">Esterase family protein</fullName>
    </submittedName>
</protein>
<dbReference type="PANTHER" id="PTHR48098">
    <property type="entry name" value="ENTEROCHELIN ESTERASE-RELATED"/>
    <property type="match status" value="1"/>
</dbReference>
<dbReference type="GO" id="GO:0016747">
    <property type="term" value="F:acyltransferase activity, transferring groups other than amino-acyl groups"/>
    <property type="evidence" value="ECO:0007669"/>
    <property type="project" value="TreeGrafter"/>
</dbReference>
<dbReference type="Pfam" id="PF00756">
    <property type="entry name" value="Esterase"/>
    <property type="match status" value="1"/>
</dbReference>
<evidence type="ECO:0000313" key="1">
    <source>
        <dbReference type="EMBL" id="MBD2865167.1"/>
    </source>
</evidence>
<sequence length="249" mass="28119">MAFMQCSFSSDTLSIGVSMNVILPDPKSGQTDRKLPTIYLLHGLSDDHTAWTRYTAIERYARTKNVAIVMPAVNRSFYTDMASGYPYWTFVSEELPAKARAFFPLSDKREDTFVAGLSMGGYGAFKLALRRPDLFAAAASLSGALDLTDGPERWSRDFGYIFGQVDRIPEQDDLFRLAEKVALSDGPKPKLYQACGTEDFLYPHNQRFLAHARNVGLDVTYEEGPGLHEWSFWDSYISRVLNWLPIRSD</sequence>
<keyword evidence="2" id="KW-1185">Reference proteome</keyword>
<dbReference type="EMBL" id="JACXJA010000038">
    <property type="protein sequence ID" value="MBD2865167.1"/>
    <property type="molecule type" value="Genomic_DNA"/>
</dbReference>
<dbReference type="Proteomes" id="UP000639396">
    <property type="component" value="Unassembled WGS sequence"/>
</dbReference>
<name>A0A927CE34_9BACL</name>
<comment type="caution">
    <text evidence="1">The sequence shown here is derived from an EMBL/GenBank/DDBJ whole genome shotgun (WGS) entry which is preliminary data.</text>
</comment>
<dbReference type="RefSeq" id="WP_190930788.1">
    <property type="nucleotide sequence ID" value="NZ_JACXJA010000038.1"/>
</dbReference>
<dbReference type="InterPro" id="IPR029058">
    <property type="entry name" value="AB_hydrolase_fold"/>
</dbReference>
<proteinExistence type="predicted"/>
<accession>A0A927CE34</accession>